<protein>
    <recommendedName>
        <fullName evidence="14">Short coiled-coil protein</fullName>
    </recommendedName>
</protein>
<keyword evidence="6" id="KW-0963">Cytoplasm</keyword>
<dbReference type="GO" id="GO:0000139">
    <property type="term" value="C:Golgi membrane"/>
    <property type="evidence" value="ECO:0007669"/>
    <property type="project" value="UniProtKB-SubCell"/>
</dbReference>
<keyword evidence="13" id="KW-1185">Reference proteome</keyword>
<dbReference type="EMBL" id="CP143791">
    <property type="protein sequence ID" value="WVN90974.1"/>
    <property type="molecule type" value="Genomic_DNA"/>
</dbReference>
<feature type="coiled-coil region" evidence="10">
    <location>
        <begin position="48"/>
        <end position="82"/>
    </location>
</feature>
<evidence type="ECO:0000256" key="4">
    <source>
        <dbReference type="ARBA" id="ARBA00004601"/>
    </source>
</evidence>
<comment type="function">
    <text evidence="1">Positive regulator of amino acid starvation-induced autophagy.</text>
</comment>
<evidence type="ECO:0000313" key="13">
    <source>
        <dbReference type="Proteomes" id="UP000094043"/>
    </source>
</evidence>
<dbReference type="GO" id="GO:0005829">
    <property type="term" value="C:cytosol"/>
    <property type="evidence" value="ECO:0007669"/>
    <property type="project" value="UniProtKB-SubCell"/>
</dbReference>
<evidence type="ECO:0000256" key="1">
    <source>
        <dbReference type="ARBA" id="ARBA00002743"/>
    </source>
</evidence>
<evidence type="ECO:0000256" key="5">
    <source>
        <dbReference type="ARBA" id="ARBA00010880"/>
    </source>
</evidence>
<evidence type="ECO:0000256" key="9">
    <source>
        <dbReference type="ARBA" id="ARBA00023136"/>
    </source>
</evidence>
<dbReference type="Pfam" id="PF10224">
    <property type="entry name" value="DUF2205"/>
    <property type="match status" value="1"/>
</dbReference>
<dbReference type="PANTHER" id="PTHR21614:SF0">
    <property type="entry name" value="GEO08385P1"/>
    <property type="match status" value="1"/>
</dbReference>
<reference evidence="12" key="1">
    <citation type="submission" date="2016-06" db="EMBL/GenBank/DDBJ databases">
        <authorList>
            <person name="Cuomo C."/>
            <person name="Litvintseva A."/>
            <person name="Heitman J."/>
            <person name="Chen Y."/>
            <person name="Sun S."/>
            <person name="Springer D."/>
            <person name="Dromer F."/>
            <person name="Young S."/>
            <person name="Zeng Q."/>
            <person name="Chapman S."/>
            <person name="Gujja S."/>
            <person name="Saif S."/>
            <person name="Birren B."/>
        </authorList>
    </citation>
    <scope>NUCLEOTIDE SEQUENCE</scope>
    <source>
        <strain evidence="12">CBS 7841</strain>
    </source>
</reference>
<evidence type="ECO:0000256" key="6">
    <source>
        <dbReference type="ARBA" id="ARBA00022490"/>
    </source>
</evidence>
<sequence length="90" mass="10033">MMSYSGFAEGESETWEAHSPAPIPEPTVESALKKEKIIKDIITLRDGLRGLMVRISEVEIENDKLAKENETLNLYVDNLTRNSAVNAGTR</sequence>
<organism evidence="12 13">
    <name type="scientific">Cryptococcus depauperatus CBS 7841</name>
    <dbReference type="NCBI Taxonomy" id="1295531"/>
    <lineage>
        <taxon>Eukaryota</taxon>
        <taxon>Fungi</taxon>
        <taxon>Dikarya</taxon>
        <taxon>Basidiomycota</taxon>
        <taxon>Agaricomycotina</taxon>
        <taxon>Tremellomycetes</taxon>
        <taxon>Tremellales</taxon>
        <taxon>Cryptococcaceae</taxon>
        <taxon>Cryptococcus</taxon>
    </lineage>
</organism>
<comment type="subcellular location">
    <subcellularLocation>
        <location evidence="3">Cytoplasm</location>
        <location evidence="3">Cytosol</location>
    </subcellularLocation>
    <subcellularLocation>
        <location evidence="2">Golgi apparatus membrane</location>
        <topology evidence="2">Peripheral membrane protein</topology>
        <orientation evidence="2">Cytoplasmic side</orientation>
    </subcellularLocation>
    <subcellularLocation>
        <location evidence="4">Golgi apparatus</location>
        <location evidence="4">trans-Golgi network</location>
    </subcellularLocation>
</comment>
<evidence type="ECO:0000256" key="2">
    <source>
        <dbReference type="ARBA" id="ARBA00004255"/>
    </source>
</evidence>
<feature type="region of interest" description="Disordered" evidence="11">
    <location>
        <begin position="1"/>
        <end position="28"/>
    </location>
</feature>
<dbReference type="GeneID" id="91090427"/>
<evidence type="ECO:0000313" key="12">
    <source>
        <dbReference type="EMBL" id="WVN90974.1"/>
    </source>
</evidence>
<name>A0AAJ8JYZ7_9TREE</name>
<gene>
    <name evidence="12" type="ORF">L203_106219</name>
</gene>
<dbReference type="RefSeq" id="XP_066071674.1">
    <property type="nucleotide sequence ID" value="XM_066215577.1"/>
</dbReference>
<evidence type="ECO:0000256" key="7">
    <source>
        <dbReference type="ARBA" id="ARBA00023034"/>
    </source>
</evidence>
<reference evidence="12" key="2">
    <citation type="journal article" date="2022" name="Elife">
        <title>Obligate sexual reproduction of a homothallic fungus closely related to the Cryptococcus pathogenic species complex.</title>
        <authorList>
            <person name="Passer A.R."/>
            <person name="Clancey S.A."/>
            <person name="Shea T."/>
            <person name="David-Palma M."/>
            <person name="Averette A.F."/>
            <person name="Boekhout T."/>
            <person name="Porcel B.M."/>
            <person name="Nowrousian M."/>
            <person name="Cuomo C.A."/>
            <person name="Sun S."/>
            <person name="Heitman J."/>
            <person name="Coelho M.A."/>
        </authorList>
    </citation>
    <scope>NUCLEOTIDE SEQUENCE</scope>
    <source>
        <strain evidence="12">CBS 7841</strain>
    </source>
</reference>
<dbReference type="Gene3D" id="1.20.5.170">
    <property type="match status" value="1"/>
</dbReference>
<keyword evidence="7" id="KW-0333">Golgi apparatus</keyword>
<proteinExistence type="inferred from homology"/>
<dbReference type="Proteomes" id="UP000094043">
    <property type="component" value="Chromosome 8"/>
</dbReference>
<dbReference type="InterPro" id="IPR019357">
    <property type="entry name" value="SCOC"/>
</dbReference>
<keyword evidence="9" id="KW-0472">Membrane</keyword>
<evidence type="ECO:0000256" key="8">
    <source>
        <dbReference type="ARBA" id="ARBA00023054"/>
    </source>
</evidence>
<evidence type="ECO:0008006" key="14">
    <source>
        <dbReference type="Google" id="ProtNLM"/>
    </source>
</evidence>
<comment type="similarity">
    <text evidence="5">Belongs to the SCOC family.</text>
</comment>
<dbReference type="GO" id="GO:0005802">
    <property type="term" value="C:trans-Golgi network"/>
    <property type="evidence" value="ECO:0007669"/>
    <property type="project" value="TreeGrafter"/>
</dbReference>
<reference evidence="12" key="3">
    <citation type="submission" date="2024-01" db="EMBL/GenBank/DDBJ databases">
        <authorList>
            <person name="Coelho M.A."/>
            <person name="David-Palma M."/>
            <person name="Shea T."/>
            <person name="Sun S."/>
            <person name="Cuomo C.A."/>
            <person name="Heitman J."/>
        </authorList>
    </citation>
    <scope>NUCLEOTIDE SEQUENCE</scope>
    <source>
        <strain evidence="12">CBS 7841</strain>
    </source>
</reference>
<dbReference type="PANTHER" id="PTHR21614">
    <property type="entry name" value="SHORT COILED COIL PROTEIN"/>
    <property type="match status" value="1"/>
</dbReference>
<accession>A0AAJ8JYZ7</accession>
<dbReference type="AlphaFoldDB" id="A0AAJ8JYZ7"/>
<keyword evidence="8 10" id="KW-0175">Coiled coil</keyword>
<evidence type="ECO:0000256" key="10">
    <source>
        <dbReference type="SAM" id="Coils"/>
    </source>
</evidence>
<dbReference type="KEGG" id="cdep:91090427"/>
<evidence type="ECO:0000256" key="3">
    <source>
        <dbReference type="ARBA" id="ARBA00004514"/>
    </source>
</evidence>
<evidence type="ECO:0000256" key="11">
    <source>
        <dbReference type="SAM" id="MobiDB-lite"/>
    </source>
</evidence>